<accession>A0AAV4MEY9</accession>
<evidence type="ECO:0000313" key="2">
    <source>
        <dbReference type="Proteomes" id="UP001054945"/>
    </source>
</evidence>
<evidence type="ECO:0000313" key="1">
    <source>
        <dbReference type="EMBL" id="GIX71019.1"/>
    </source>
</evidence>
<sequence>MQDKRKGFCLLSDTLKMDRHYLPCAVKTKSKVTSRHNEKRKRVVNPYAAETGRDFNMRQSNAQIDLIAGHVDPFIIEHCDRCSTDAKECRNLSTAINHNSII</sequence>
<dbReference type="EMBL" id="BPLR01002181">
    <property type="protein sequence ID" value="GIX71019.1"/>
    <property type="molecule type" value="Genomic_DNA"/>
</dbReference>
<reference evidence="1 2" key="1">
    <citation type="submission" date="2021-06" db="EMBL/GenBank/DDBJ databases">
        <title>Caerostris extrusa draft genome.</title>
        <authorList>
            <person name="Kono N."/>
            <person name="Arakawa K."/>
        </authorList>
    </citation>
    <scope>NUCLEOTIDE SEQUENCE [LARGE SCALE GENOMIC DNA]</scope>
</reference>
<dbReference type="Proteomes" id="UP001054945">
    <property type="component" value="Unassembled WGS sequence"/>
</dbReference>
<proteinExistence type="predicted"/>
<name>A0AAV4MEY9_CAEEX</name>
<organism evidence="1 2">
    <name type="scientific">Caerostris extrusa</name>
    <name type="common">Bark spider</name>
    <name type="synonym">Caerostris bankana</name>
    <dbReference type="NCBI Taxonomy" id="172846"/>
    <lineage>
        <taxon>Eukaryota</taxon>
        <taxon>Metazoa</taxon>
        <taxon>Ecdysozoa</taxon>
        <taxon>Arthropoda</taxon>
        <taxon>Chelicerata</taxon>
        <taxon>Arachnida</taxon>
        <taxon>Araneae</taxon>
        <taxon>Araneomorphae</taxon>
        <taxon>Entelegynae</taxon>
        <taxon>Araneoidea</taxon>
        <taxon>Araneidae</taxon>
        <taxon>Caerostris</taxon>
    </lineage>
</organism>
<protein>
    <submittedName>
        <fullName evidence="1">Uncharacterized protein</fullName>
    </submittedName>
</protein>
<dbReference type="AlphaFoldDB" id="A0AAV4MEY9"/>
<keyword evidence="2" id="KW-1185">Reference proteome</keyword>
<comment type="caution">
    <text evidence="1">The sequence shown here is derived from an EMBL/GenBank/DDBJ whole genome shotgun (WGS) entry which is preliminary data.</text>
</comment>
<gene>
    <name evidence="1" type="ORF">CEXT_527381</name>
</gene>